<keyword evidence="3" id="KW-0547">Nucleotide-binding</keyword>
<evidence type="ECO:0000256" key="2">
    <source>
        <dbReference type="ARBA" id="ARBA00022692"/>
    </source>
</evidence>
<evidence type="ECO:0000313" key="11">
    <source>
        <dbReference type="Proteomes" id="UP000677054"/>
    </source>
</evidence>
<dbReference type="EMBL" id="LR900846">
    <property type="protein sequence ID" value="CAD7247080.1"/>
    <property type="molecule type" value="Genomic_DNA"/>
</dbReference>
<dbReference type="InterPro" id="IPR036640">
    <property type="entry name" value="ABC1_TM_sf"/>
</dbReference>
<dbReference type="GO" id="GO:0005524">
    <property type="term" value="F:ATP binding"/>
    <property type="evidence" value="ECO:0007669"/>
    <property type="project" value="UniProtKB-KW"/>
</dbReference>
<feature type="transmembrane region" description="Helical" evidence="8">
    <location>
        <begin position="35"/>
        <end position="59"/>
    </location>
</feature>
<dbReference type="PANTHER" id="PTHR24221">
    <property type="entry name" value="ATP-BINDING CASSETTE SUB-FAMILY B"/>
    <property type="match status" value="1"/>
</dbReference>
<dbReference type="Proteomes" id="UP000677054">
    <property type="component" value="Unassembled WGS sequence"/>
</dbReference>
<dbReference type="AlphaFoldDB" id="A0A7R8XCK0"/>
<dbReference type="OrthoDB" id="6500128at2759"/>
<evidence type="ECO:0000256" key="7">
    <source>
        <dbReference type="ARBA" id="ARBA00024363"/>
    </source>
</evidence>
<comment type="similarity">
    <text evidence="7">Belongs to the ABC transporter superfamily. ABCB family. Heavy Metal importer (TC 3.A.1.210) subfamily.</text>
</comment>
<dbReference type="SMART" id="SM00382">
    <property type="entry name" value="AAA"/>
    <property type="match status" value="1"/>
</dbReference>
<dbReference type="InterPro" id="IPR003439">
    <property type="entry name" value="ABC_transporter-like_ATP-bd"/>
</dbReference>
<evidence type="ECO:0000256" key="5">
    <source>
        <dbReference type="ARBA" id="ARBA00022989"/>
    </source>
</evidence>
<keyword evidence="5 8" id="KW-1133">Transmembrane helix</keyword>
<feature type="non-terminal residue" evidence="10">
    <location>
        <position position="358"/>
    </location>
</feature>
<evidence type="ECO:0000256" key="3">
    <source>
        <dbReference type="ARBA" id="ARBA00022741"/>
    </source>
</evidence>
<keyword evidence="4" id="KW-0067">ATP-binding</keyword>
<dbReference type="PANTHER" id="PTHR24221:SF654">
    <property type="entry name" value="ATP-BINDING CASSETTE SUB-FAMILY B MEMBER 6"/>
    <property type="match status" value="1"/>
</dbReference>
<dbReference type="GO" id="GO:0140359">
    <property type="term" value="F:ABC-type transporter activity"/>
    <property type="evidence" value="ECO:0007669"/>
    <property type="project" value="InterPro"/>
</dbReference>
<dbReference type="Pfam" id="PF00664">
    <property type="entry name" value="ABC_membrane"/>
    <property type="match status" value="1"/>
</dbReference>
<dbReference type="Gene3D" id="3.40.50.300">
    <property type="entry name" value="P-loop containing nucleotide triphosphate hydrolases"/>
    <property type="match status" value="1"/>
</dbReference>
<name>A0A7R8XCK0_9CRUS</name>
<protein>
    <recommendedName>
        <fullName evidence="9">ABC transmembrane type-1 domain-containing protein</fullName>
    </recommendedName>
</protein>
<dbReference type="SUPFAM" id="SSF90123">
    <property type="entry name" value="ABC transporter transmembrane region"/>
    <property type="match status" value="1"/>
</dbReference>
<dbReference type="Pfam" id="PF00005">
    <property type="entry name" value="ABC_tran"/>
    <property type="match status" value="1"/>
</dbReference>
<accession>A0A7R8XCK0</accession>
<keyword evidence="6 8" id="KW-0472">Membrane</keyword>
<evidence type="ECO:0000256" key="8">
    <source>
        <dbReference type="SAM" id="Phobius"/>
    </source>
</evidence>
<gene>
    <name evidence="10" type="ORF">DSTB1V02_LOCUS6918</name>
</gene>
<keyword evidence="11" id="KW-1185">Reference proteome</keyword>
<keyword evidence="2 8" id="KW-0812">Transmembrane</keyword>
<evidence type="ECO:0000313" key="10">
    <source>
        <dbReference type="EMBL" id="CAD7247080.1"/>
    </source>
</evidence>
<dbReference type="SUPFAM" id="SSF52540">
    <property type="entry name" value="P-loop containing nucleoside triphosphate hydrolases"/>
    <property type="match status" value="1"/>
</dbReference>
<reference evidence="10" key="1">
    <citation type="submission" date="2020-11" db="EMBL/GenBank/DDBJ databases">
        <authorList>
            <person name="Tran Van P."/>
        </authorList>
    </citation>
    <scope>NUCLEOTIDE SEQUENCE</scope>
</reference>
<evidence type="ECO:0000256" key="4">
    <source>
        <dbReference type="ARBA" id="ARBA00022840"/>
    </source>
</evidence>
<feature type="transmembrane region" description="Helical" evidence="8">
    <location>
        <begin position="129"/>
        <end position="151"/>
    </location>
</feature>
<dbReference type="InterPro" id="IPR027417">
    <property type="entry name" value="P-loop_NTPase"/>
</dbReference>
<feature type="domain" description="ABC transmembrane type-1" evidence="9">
    <location>
        <begin position="35"/>
        <end position="181"/>
    </location>
</feature>
<dbReference type="PROSITE" id="PS50929">
    <property type="entry name" value="ABC_TM1F"/>
    <property type="match status" value="1"/>
</dbReference>
<evidence type="ECO:0000259" key="9">
    <source>
        <dbReference type="PROSITE" id="PS50929"/>
    </source>
</evidence>
<sequence>LFISLEHAKFHSLGSGEIQTSINRKSRAVSEIIDLFYFLGTVPAIIVNVTLVAYTAVTIKIAIWRNKMRLDLNDATVKSAIALYDSLSNYDTVAAFNNESLETERFDETLKGVESHSNRLWRSFYLLNFLQRVTFSMQTASIIFFGTYGIYMENMKPGTFILYLTISKILALNLDKLGYMYCRYWSAIINAKMTYFISMKVKGKEMLPIAEFSDRIEFKDVNFYHGAKKIMSNMNFMIKQSEKVALVGKNGSGKSTLLKILLKYNNYVGFVTIDGEDKKYQFSEQLRRLISYVQQDALLFNYTVRYNIKYGNTDCLDYFMISLCKKMDIHDSIMKLRDGNNTVVYCSLQHKVREHGLS</sequence>
<proteinExistence type="inferred from homology"/>
<dbReference type="Gene3D" id="1.20.1560.10">
    <property type="entry name" value="ABC transporter type 1, transmembrane domain"/>
    <property type="match status" value="1"/>
</dbReference>
<evidence type="ECO:0000256" key="1">
    <source>
        <dbReference type="ARBA" id="ARBA00004141"/>
    </source>
</evidence>
<dbReference type="InterPro" id="IPR003593">
    <property type="entry name" value="AAA+_ATPase"/>
</dbReference>
<comment type="subcellular location">
    <subcellularLocation>
        <location evidence="1">Membrane</location>
        <topology evidence="1">Multi-pass membrane protein</topology>
    </subcellularLocation>
</comment>
<dbReference type="InterPro" id="IPR011527">
    <property type="entry name" value="ABC1_TM_dom"/>
</dbReference>
<evidence type="ECO:0000256" key="6">
    <source>
        <dbReference type="ARBA" id="ARBA00023136"/>
    </source>
</evidence>
<dbReference type="GO" id="GO:0016020">
    <property type="term" value="C:membrane"/>
    <property type="evidence" value="ECO:0007669"/>
    <property type="project" value="UniProtKB-SubCell"/>
</dbReference>
<feature type="non-terminal residue" evidence="10">
    <location>
        <position position="1"/>
    </location>
</feature>
<dbReference type="EMBL" id="CAJPEV010001329">
    <property type="protein sequence ID" value="CAG0892077.1"/>
    <property type="molecule type" value="Genomic_DNA"/>
</dbReference>
<organism evidence="10">
    <name type="scientific">Darwinula stevensoni</name>
    <dbReference type="NCBI Taxonomy" id="69355"/>
    <lineage>
        <taxon>Eukaryota</taxon>
        <taxon>Metazoa</taxon>
        <taxon>Ecdysozoa</taxon>
        <taxon>Arthropoda</taxon>
        <taxon>Crustacea</taxon>
        <taxon>Oligostraca</taxon>
        <taxon>Ostracoda</taxon>
        <taxon>Podocopa</taxon>
        <taxon>Podocopida</taxon>
        <taxon>Darwinulocopina</taxon>
        <taxon>Darwinuloidea</taxon>
        <taxon>Darwinulidae</taxon>
        <taxon>Darwinula</taxon>
    </lineage>
</organism>
<dbReference type="GO" id="GO:0016887">
    <property type="term" value="F:ATP hydrolysis activity"/>
    <property type="evidence" value="ECO:0007669"/>
    <property type="project" value="InterPro"/>
</dbReference>
<dbReference type="InterPro" id="IPR039421">
    <property type="entry name" value="Type_1_exporter"/>
</dbReference>